<dbReference type="InterPro" id="IPR001584">
    <property type="entry name" value="Integrase_cat-core"/>
</dbReference>
<evidence type="ECO:0000256" key="11">
    <source>
        <dbReference type="ARBA" id="ARBA00022908"/>
    </source>
</evidence>
<dbReference type="Pfam" id="PF14223">
    <property type="entry name" value="Retrotran_gag_2"/>
    <property type="match status" value="1"/>
</dbReference>
<keyword evidence="13" id="KW-0548">Nucleotidyltransferase</keyword>
<accession>A0AAV2NDI9</accession>
<dbReference type="GO" id="GO:0015074">
    <property type="term" value="P:DNA integration"/>
    <property type="evidence" value="ECO:0007669"/>
    <property type="project" value="UniProtKB-KW"/>
</dbReference>
<evidence type="ECO:0000256" key="3">
    <source>
        <dbReference type="ARBA" id="ARBA00022670"/>
    </source>
</evidence>
<keyword evidence="5" id="KW-0479">Metal-binding</keyword>
<name>A0AAV2NDI9_9HYME</name>
<keyword evidence="2" id="KW-1188">Viral release from host cell</keyword>
<keyword evidence="7" id="KW-0255">Endonuclease</keyword>
<keyword evidence="6" id="KW-0547">Nucleotide-binding</keyword>
<dbReference type="InterPro" id="IPR012337">
    <property type="entry name" value="RNaseH-like_sf"/>
</dbReference>
<evidence type="ECO:0000256" key="6">
    <source>
        <dbReference type="ARBA" id="ARBA00022741"/>
    </source>
</evidence>
<dbReference type="Pfam" id="PF25597">
    <property type="entry name" value="SH3_retrovirus"/>
    <property type="match status" value="1"/>
</dbReference>
<keyword evidence="4" id="KW-0540">Nuclease</keyword>
<evidence type="ECO:0000256" key="9">
    <source>
        <dbReference type="ARBA" id="ARBA00022840"/>
    </source>
</evidence>
<dbReference type="Proteomes" id="UP001497644">
    <property type="component" value="Chromosome 14"/>
</dbReference>
<dbReference type="PANTHER" id="PTHR42648">
    <property type="entry name" value="TRANSPOSASE, PUTATIVE-RELATED"/>
    <property type="match status" value="1"/>
</dbReference>
<feature type="region of interest" description="Disordered" evidence="16">
    <location>
        <begin position="121"/>
        <end position="151"/>
    </location>
</feature>
<comment type="function">
    <text evidence="1">The aspartyl protease (PR) mediates the proteolytic cleavages of the Gag and Gag-Pol polyproteins after assembly of the VLP.</text>
</comment>
<dbReference type="InterPro" id="IPR054722">
    <property type="entry name" value="PolX-like_BBD"/>
</dbReference>
<dbReference type="PANTHER" id="PTHR42648:SF11">
    <property type="entry name" value="TRANSPOSON TY4-P GAG-POL POLYPROTEIN"/>
    <property type="match status" value="1"/>
</dbReference>
<dbReference type="GO" id="GO:0003887">
    <property type="term" value="F:DNA-directed DNA polymerase activity"/>
    <property type="evidence" value="ECO:0007669"/>
    <property type="project" value="UniProtKB-KW"/>
</dbReference>
<evidence type="ECO:0000256" key="13">
    <source>
        <dbReference type="ARBA" id="ARBA00022932"/>
    </source>
</evidence>
<sequence length="591" mass="67415">MGEEESIADYIARMTGLAQRLKDMDLEQKDPVVIAKILGSLPAKYDNIRTAWYTVPRTDQTIERLTDHLINEETLLNLRSRSENHAFEVLTTNAKKNFNGKPATAYDKNCHSKGHWARECEKKKKAQQGSRNDESLVAKSKSSDETHAADKAKLLMVDSNNGSEAEDTWYANSGATEHMSFCRHWFKNFKQYSENTYTVRVGDGTHINARGRGSIDVKMNYADGTTAVYTMTNVLYVPKLRKNLLSIIKTTDRGIKVTFLKGGNRVLFEKNQQLIVDGVRSDNLYRLNMKPLHAAEAQLSKTNVLENLKQFYAEFKADGYQIKKLRTDNGLEFCNVEVYEFLREKSIKHETSTPRAPEQNGFIERQNRTIVESAKSMMHSRNIPRCLWAEAANTAVYVKNRTASETLGGSTPFEKWFGEKPSVKHLKIFGSDCYVHVPKDQRTKWDMNSVKCLMIGYSDENKGYRAYDPIARRILIRRDVIFHENEEPKTVVEGVVSKVVQSQLPENEQFLVPDDEEIKTMDEAEQTPRKYKNPRLPIPRSPYPKRKGSRSSDNDEHEQAIIAETFMASSEPATVQDALKAEDSQTSGVRQ</sequence>
<dbReference type="PROSITE" id="PS50994">
    <property type="entry name" value="INTEGRASE"/>
    <property type="match status" value="1"/>
</dbReference>
<keyword evidence="3" id="KW-0645">Protease</keyword>
<dbReference type="InterPro" id="IPR057670">
    <property type="entry name" value="SH3_retrovirus"/>
</dbReference>
<organism evidence="18 19">
    <name type="scientific">Lasius platythorax</name>
    <dbReference type="NCBI Taxonomy" id="488582"/>
    <lineage>
        <taxon>Eukaryota</taxon>
        <taxon>Metazoa</taxon>
        <taxon>Ecdysozoa</taxon>
        <taxon>Arthropoda</taxon>
        <taxon>Hexapoda</taxon>
        <taxon>Insecta</taxon>
        <taxon>Pterygota</taxon>
        <taxon>Neoptera</taxon>
        <taxon>Endopterygota</taxon>
        <taxon>Hymenoptera</taxon>
        <taxon>Apocrita</taxon>
        <taxon>Aculeata</taxon>
        <taxon>Formicoidea</taxon>
        <taxon>Formicidae</taxon>
        <taxon>Formicinae</taxon>
        <taxon>Lasius</taxon>
        <taxon>Lasius</taxon>
    </lineage>
</organism>
<feature type="region of interest" description="Disordered" evidence="16">
    <location>
        <begin position="507"/>
        <end position="591"/>
    </location>
</feature>
<dbReference type="GO" id="GO:0003676">
    <property type="term" value="F:nucleic acid binding"/>
    <property type="evidence" value="ECO:0007669"/>
    <property type="project" value="InterPro"/>
</dbReference>
<evidence type="ECO:0000256" key="16">
    <source>
        <dbReference type="SAM" id="MobiDB-lite"/>
    </source>
</evidence>
<evidence type="ECO:0000256" key="5">
    <source>
        <dbReference type="ARBA" id="ARBA00022723"/>
    </source>
</evidence>
<dbReference type="GO" id="GO:0005524">
    <property type="term" value="F:ATP binding"/>
    <property type="evidence" value="ECO:0007669"/>
    <property type="project" value="UniProtKB-KW"/>
</dbReference>
<dbReference type="InterPro" id="IPR036397">
    <property type="entry name" value="RNaseH_sf"/>
</dbReference>
<keyword evidence="14" id="KW-0917">Virion maturation</keyword>
<dbReference type="AlphaFoldDB" id="A0AAV2NDI9"/>
<dbReference type="GO" id="GO:0003964">
    <property type="term" value="F:RNA-directed DNA polymerase activity"/>
    <property type="evidence" value="ECO:0007669"/>
    <property type="project" value="UniProtKB-KW"/>
</dbReference>
<evidence type="ECO:0000313" key="18">
    <source>
        <dbReference type="EMBL" id="CAL1678223.1"/>
    </source>
</evidence>
<evidence type="ECO:0000256" key="4">
    <source>
        <dbReference type="ARBA" id="ARBA00022722"/>
    </source>
</evidence>
<evidence type="ECO:0000256" key="15">
    <source>
        <dbReference type="ARBA" id="ARBA00023172"/>
    </source>
</evidence>
<feature type="compositionally biased region" description="Basic and acidic residues" evidence="16">
    <location>
        <begin position="550"/>
        <end position="559"/>
    </location>
</feature>
<dbReference type="EMBL" id="OZ034837">
    <property type="protein sequence ID" value="CAL1678223.1"/>
    <property type="molecule type" value="Genomic_DNA"/>
</dbReference>
<evidence type="ECO:0000256" key="14">
    <source>
        <dbReference type="ARBA" id="ARBA00023113"/>
    </source>
</evidence>
<evidence type="ECO:0000259" key="17">
    <source>
        <dbReference type="PROSITE" id="PS50994"/>
    </source>
</evidence>
<feature type="compositionally biased region" description="Basic and acidic residues" evidence="16">
    <location>
        <begin position="518"/>
        <end position="528"/>
    </location>
</feature>
<evidence type="ECO:0000256" key="7">
    <source>
        <dbReference type="ARBA" id="ARBA00022759"/>
    </source>
</evidence>
<evidence type="ECO:0000256" key="12">
    <source>
        <dbReference type="ARBA" id="ARBA00022918"/>
    </source>
</evidence>
<dbReference type="InterPro" id="IPR039537">
    <property type="entry name" value="Retrotran_Ty1/copia-like"/>
</dbReference>
<keyword evidence="19" id="KW-1185">Reference proteome</keyword>
<feature type="compositionally biased region" description="Basic and acidic residues" evidence="16">
    <location>
        <begin position="131"/>
        <end position="151"/>
    </location>
</feature>
<dbReference type="Gene3D" id="4.10.60.10">
    <property type="entry name" value="Zinc finger, CCHC-type"/>
    <property type="match status" value="1"/>
</dbReference>
<evidence type="ECO:0000256" key="1">
    <source>
        <dbReference type="ARBA" id="ARBA00002180"/>
    </source>
</evidence>
<dbReference type="GO" id="GO:0006508">
    <property type="term" value="P:proteolysis"/>
    <property type="evidence" value="ECO:0007669"/>
    <property type="project" value="UniProtKB-KW"/>
</dbReference>
<evidence type="ECO:0000313" key="19">
    <source>
        <dbReference type="Proteomes" id="UP001497644"/>
    </source>
</evidence>
<dbReference type="GO" id="GO:0004519">
    <property type="term" value="F:endonuclease activity"/>
    <property type="evidence" value="ECO:0007669"/>
    <property type="project" value="UniProtKB-KW"/>
</dbReference>
<keyword evidence="13" id="KW-0239">DNA-directed DNA polymerase</keyword>
<feature type="domain" description="Integrase catalytic" evidence="17">
    <location>
        <begin position="300"/>
        <end position="420"/>
    </location>
</feature>
<dbReference type="Pfam" id="PF22936">
    <property type="entry name" value="Pol_BBD"/>
    <property type="match status" value="1"/>
</dbReference>
<reference evidence="18" key="1">
    <citation type="submission" date="2024-04" db="EMBL/GenBank/DDBJ databases">
        <authorList>
            <consortium name="Molecular Ecology Group"/>
        </authorList>
    </citation>
    <scope>NUCLEOTIDE SEQUENCE</scope>
</reference>
<evidence type="ECO:0000256" key="10">
    <source>
        <dbReference type="ARBA" id="ARBA00022842"/>
    </source>
</evidence>
<dbReference type="GO" id="GO:0008233">
    <property type="term" value="F:peptidase activity"/>
    <property type="evidence" value="ECO:0007669"/>
    <property type="project" value="UniProtKB-KW"/>
</dbReference>
<dbReference type="GO" id="GO:0006310">
    <property type="term" value="P:DNA recombination"/>
    <property type="evidence" value="ECO:0007669"/>
    <property type="project" value="UniProtKB-KW"/>
</dbReference>
<protein>
    <recommendedName>
        <fullName evidence="17">Integrase catalytic domain-containing protein</fullName>
    </recommendedName>
</protein>
<dbReference type="Gene3D" id="3.30.420.10">
    <property type="entry name" value="Ribonuclease H-like superfamily/Ribonuclease H"/>
    <property type="match status" value="1"/>
</dbReference>
<keyword evidence="10" id="KW-0460">Magnesium</keyword>
<keyword evidence="15" id="KW-0233">DNA recombination</keyword>
<gene>
    <name evidence="18" type="ORF">LPLAT_LOCUS4118</name>
</gene>
<keyword evidence="11" id="KW-0229">DNA integration</keyword>
<keyword evidence="12" id="KW-0695">RNA-directed DNA polymerase</keyword>
<proteinExistence type="predicted"/>
<dbReference type="GO" id="GO:0046872">
    <property type="term" value="F:metal ion binding"/>
    <property type="evidence" value="ECO:0007669"/>
    <property type="project" value="UniProtKB-KW"/>
</dbReference>
<evidence type="ECO:0000256" key="2">
    <source>
        <dbReference type="ARBA" id="ARBA00022612"/>
    </source>
</evidence>
<keyword evidence="9" id="KW-0067">ATP-binding</keyword>
<keyword evidence="8" id="KW-0378">Hydrolase</keyword>
<evidence type="ECO:0000256" key="8">
    <source>
        <dbReference type="ARBA" id="ARBA00022801"/>
    </source>
</evidence>
<keyword evidence="13" id="KW-0808">Transferase</keyword>
<dbReference type="SUPFAM" id="SSF53098">
    <property type="entry name" value="Ribonuclease H-like"/>
    <property type="match status" value="1"/>
</dbReference>